<dbReference type="AlphaFoldDB" id="A0A645F1D9"/>
<protein>
    <submittedName>
        <fullName evidence="1">Uncharacterized protein</fullName>
    </submittedName>
</protein>
<reference evidence="1" key="1">
    <citation type="submission" date="2019-08" db="EMBL/GenBank/DDBJ databases">
        <authorList>
            <person name="Kucharzyk K."/>
            <person name="Murdoch R.W."/>
            <person name="Higgins S."/>
            <person name="Loffler F."/>
        </authorList>
    </citation>
    <scope>NUCLEOTIDE SEQUENCE</scope>
</reference>
<proteinExistence type="predicted"/>
<gene>
    <name evidence="1" type="ORF">SDC9_155393</name>
</gene>
<name>A0A645F1D9_9ZZZZ</name>
<comment type="caution">
    <text evidence="1">The sequence shown here is derived from an EMBL/GenBank/DDBJ whole genome shotgun (WGS) entry which is preliminary data.</text>
</comment>
<sequence>MHVDNQWFTTKFFGSDSGHVSEPVVGMDYVKLLPQGNLGSNKCIPGDLLHEVVAVLARKPEFLTMAVTELLYLSGLLMFDHFGETFGPDIGNHI</sequence>
<accession>A0A645F1D9</accession>
<evidence type="ECO:0000313" key="1">
    <source>
        <dbReference type="EMBL" id="MPN08115.1"/>
    </source>
</evidence>
<dbReference type="EMBL" id="VSSQ01054134">
    <property type="protein sequence ID" value="MPN08115.1"/>
    <property type="molecule type" value="Genomic_DNA"/>
</dbReference>
<organism evidence="1">
    <name type="scientific">bioreactor metagenome</name>
    <dbReference type="NCBI Taxonomy" id="1076179"/>
    <lineage>
        <taxon>unclassified sequences</taxon>
        <taxon>metagenomes</taxon>
        <taxon>ecological metagenomes</taxon>
    </lineage>
</organism>